<reference evidence="4" key="1">
    <citation type="submission" date="2014-09" db="EMBL/GenBank/DDBJ databases">
        <authorList>
            <person name="Hjerde E."/>
        </authorList>
    </citation>
    <scope>NUCLEOTIDE SEQUENCE [LARGE SCALE GENOMIC DNA]</scope>
    <source>
        <strain evidence="4">06/09/139</strain>
    </source>
</reference>
<proteinExistence type="predicted"/>
<feature type="chain" id="PRO_5001857321" evidence="1">
    <location>
        <begin position="23"/>
        <end position="264"/>
    </location>
</feature>
<name>A0A090ID28_9GAMM</name>
<feature type="domain" description="Uncharacterized protein TP-0789" evidence="2">
    <location>
        <begin position="81"/>
        <end position="258"/>
    </location>
</feature>
<accession>A0A090ID28</accession>
<dbReference type="GeneID" id="28543071"/>
<dbReference type="AlphaFoldDB" id="A0A090ID28"/>
<protein>
    <submittedName>
        <fullName evidence="3">Putative exported protein</fullName>
    </submittedName>
</protein>
<dbReference type="CDD" id="cd16329">
    <property type="entry name" value="LolA_like"/>
    <property type="match status" value="1"/>
</dbReference>
<dbReference type="OrthoDB" id="597707at2"/>
<evidence type="ECO:0000256" key="1">
    <source>
        <dbReference type="SAM" id="SignalP"/>
    </source>
</evidence>
<dbReference type="Gene3D" id="2.50.20.10">
    <property type="entry name" value="Lipoprotein localisation LolA/LolB/LppX"/>
    <property type="match status" value="1"/>
</dbReference>
<gene>
    <name evidence="3" type="ORF">AWOD_II_0819</name>
</gene>
<keyword evidence="1" id="KW-0732">Signal</keyword>
<dbReference type="PATRIC" id="fig|80852.17.peg.3605"/>
<dbReference type="InterPro" id="IPR033399">
    <property type="entry name" value="TP_0789-like"/>
</dbReference>
<dbReference type="STRING" id="80852.AWOD_II_0819"/>
<organism evidence="3 4">
    <name type="scientific">Aliivibrio wodanis</name>
    <dbReference type="NCBI Taxonomy" id="80852"/>
    <lineage>
        <taxon>Bacteria</taxon>
        <taxon>Pseudomonadati</taxon>
        <taxon>Pseudomonadota</taxon>
        <taxon>Gammaproteobacteria</taxon>
        <taxon>Vibrionales</taxon>
        <taxon>Vibrionaceae</taxon>
        <taxon>Aliivibrio</taxon>
    </lineage>
</organism>
<dbReference type="PIRSF" id="PIRSF028205">
    <property type="entry name" value="UCP028205"/>
    <property type="match status" value="1"/>
</dbReference>
<dbReference type="HOGENOM" id="CLU_081285_2_0_6"/>
<dbReference type="KEGG" id="awd:AWOD_II_0819"/>
<dbReference type="EMBL" id="LN554847">
    <property type="protein sequence ID" value="CED57444.1"/>
    <property type="molecule type" value="Genomic_DNA"/>
</dbReference>
<dbReference type="Proteomes" id="UP000032427">
    <property type="component" value="Chromosome 2"/>
</dbReference>
<dbReference type="InterPro" id="IPR011220">
    <property type="entry name" value="UCP028205"/>
</dbReference>
<evidence type="ECO:0000313" key="4">
    <source>
        <dbReference type="Proteomes" id="UP000032427"/>
    </source>
</evidence>
<evidence type="ECO:0000313" key="3">
    <source>
        <dbReference type="EMBL" id="CED57444.1"/>
    </source>
</evidence>
<sequence>MSKFNLLSALCLFVGLQSQVVATELNQPEKEVSDTQVKQMIKAADEFRLDNAAAKVVSEVLLYKNNELDKTRQYTVYMRENRESLVLFNSQVEAGQKMLMLGDNYWLLMPKSRRPIRITPMQKLLGEASVGDISTLTWSEDYQGQWQGSESLTLDSGKQIETERLKLKAITKGASYFTIDLWLEQGTYFPIKADLYLRSGKMAKEAWFTKGLREGETRVVAMVLNDQIQTNQKTVIEYKEIVATEIDDKYYNPAYLSRTKNLDL</sequence>
<feature type="signal peptide" evidence="1">
    <location>
        <begin position="1"/>
        <end position="22"/>
    </location>
</feature>
<evidence type="ECO:0000259" key="2">
    <source>
        <dbReference type="Pfam" id="PF17131"/>
    </source>
</evidence>
<keyword evidence="4" id="KW-1185">Reference proteome</keyword>
<dbReference type="Pfam" id="PF17131">
    <property type="entry name" value="LolA_like"/>
    <property type="match status" value="1"/>
</dbReference>